<evidence type="ECO:0000259" key="4">
    <source>
        <dbReference type="PROSITE" id="PS51379"/>
    </source>
</evidence>
<keyword evidence="3" id="KW-0411">Iron-sulfur</keyword>
<organism evidence="5 6">
    <name type="scientific">Candidatus Caccoplasma merdipullorum</name>
    <dbReference type="NCBI Taxonomy" id="2840718"/>
    <lineage>
        <taxon>Bacteria</taxon>
        <taxon>Pseudomonadati</taxon>
        <taxon>Bacteroidota</taxon>
        <taxon>Bacteroidia</taxon>
        <taxon>Bacteroidales</taxon>
        <taxon>Bacteroidaceae</taxon>
        <taxon>Bacteroidaceae incertae sedis</taxon>
        <taxon>Candidatus Caccoplasma</taxon>
    </lineage>
</organism>
<protein>
    <submittedName>
        <fullName evidence="5">Coenzyme F420 hydrogenase/dehydrogenase, beta subunit C-terminal domain</fullName>
    </submittedName>
</protein>
<dbReference type="EMBL" id="JADIMW010000010">
    <property type="protein sequence ID" value="MBO8437500.1"/>
    <property type="molecule type" value="Genomic_DNA"/>
</dbReference>
<dbReference type="InterPro" id="IPR045220">
    <property type="entry name" value="FRHB/FDHB/HCAR-like"/>
</dbReference>
<evidence type="ECO:0000313" key="6">
    <source>
        <dbReference type="Proteomes" id="UP000823636"/>
    </source>
</evidence>
<gene>
    <name evidence="5" type="ORF">IAC54_01195</name>
</gene>
<proteinExistence type="predicted"/>
<dbReference type="Proteomes" id="UP000823636">
    <property type="component" value="Unassembled WGS sequence"/>
</dbReference>
<dbReference type="GO" id="GO:0052592">
    <property type="term" value="F:oxidoreductase activity, acting on CH or CH2 groups, with an iron-sulfur protein as acceptor"/>
    <property type="evidence" value="ECO:0007669"/>
    <property type="project" value="TreeGrafter"/>
</dbReference>
<evidence type="ECO:0000313" key="5">
    <source>
        <dbReference type="EMBL" id="MBO8437500.1"/>
    </source>
</evidence>
<comment type="caution">
    <text evidence="5">The sequence shown here is derived from an EMBL/GenBank/DDBJ whole genome shotgun (WGS) entry which is preliminary data.</text>
</comment>
<keyword evidence="2" id="KW-0408">Iron</keyword>
<name>A0A9D9E3Y5_9BACT</name>
<dbReference type="Pfam" id="PF04432">
    <property type="entry name" value="FrhB_FdhB_C"/>
    <property type="match status" value="1"/>
</dbReference>
<feature type="domain" description="4Fe-4S ferredoxin-type" evidence="4">
    <location>
        <begin position="7"/>
        <end position="36"/>
    </location>
</feature>
<dbReference type="GO" id="GO:0046872">
    <property type="term" value="F:metal ion binding"/>
    <property type="evidence" value="ECO:0007669"/>
    <property type="project" value="UniProtKB-KW"/>
</dbReference>
<dbReference type="GO" id="GO:0051536">
    <property type="term" value="F:iron-sulfur cluster binding"/>
    <property type="evidence" value="ECO:0007669"/>
    <property type="project" value="UniProtKB-KW"/>
</dbReference>
<dbReference type="InterPro" id="IPR017900">
    <property type="entry name" value="4Fe4S_Fe_S_CS"/>
</dbReference>
<accession>A0A9D9E3Y5</accession>
<reference evidence="5" key="1">
    <citation type="submission" date="2020-10" db="EMBL/GenBank/DDBJ databases">
        <authorList>
            <person name="Gilroy R."/>
        </authorList>
    </citation>
    <scope>NUCLEOTIDE SEQUENCE</scope>
    <source>
        <strain evidence="5">G3-4614</strain>
    </source>
</reference>
<evidence type="ECO:0000256" key="3">
    <source>
        <dbReference type="ARBA" id="ARBA00023014"/>
    </source>
</evidence>
<dbReference type="InterPro" id="IPR017896">
    <property type="entry name" value="4Fe4S_Fe-S-bd"/>
</dbReference>
<dbReference type="PROSITE" id="PS51379">
    <property type="entry name" value="4FE4S_FER_2"/>
    <property type="match status" value="2"/>
</dbReference>
<sequence length="397" mass="45030">MLAWNEGQISFQYDKCQQCGICREVCPTSAITYTQKKDGTQNINIDNKTCILCRRCVKACPSNGTSLIADYFDEFPQKKYYLGYNADKNIRKASSSGGVCKTLIVESLRCGLVDGAYSLVKTPRYPYAQGHFYTRDNNPGYIGLPNSVYHTVMACTNIREIKKCDKLLVVGTSCQIRAIETEARQKCNNLIKVCIFCKQQKTLDSTRFIAKMMGTTIPSELNFSVRYRGDGWPGKVKINDKECIYSRAAQLPFGRRLWTVPGCNICGDPFGTTVNADITLMDPWTIKRRNEYGETLVVSHTEAGRQLMSGIPELKLEKKEYDEVLPALGIDDILRKQRLVPYFKGEKCTIKIKVAGRLEKIQRFCLQTTVELLPKMPSLFYRILCKLPDLRNMLLGK</sequence>
<dbReference type="PANTHER" id="PTHR31332:SF0">
    <property type="entry name" value="7-HYDROXYMETHYL CHLOROPHYLL A REDUCTASE, CHLOROPLASTIC"/>
    <property type="match status" value="1"/>
</dbReference>
<dbReference type="AlphaFoldDB" id="A0A9D9E3Y5"/>
<keyword evidence="1" id="KW-0479">Metal-binding</keyword>
<dbReference type="SUPFAM" id="SSF54862">
    <property type="entry name" value="4Fe-4S ferredoxins"/>
    <property type="match status" value="1"/>
</dbReference>
<dbReference type="Pfam" id="PF04422">
    <property type="entry name" value="FrhB_FdhB_N"/>
    <property type="match status" value="1"/>
</dbReference>
<dbReference type="PROSITE" id="PS00198">
    <property type="entry name" value="4FE4S_FER_1"/>
    <property type="match status" value="1"/>
</dbReference>
<dbReference type="Pfam" id="PF12838">
    <property type="entry name" value="Fer4_7"/>
    <property type="match status" value="1"/>
</dbReference>
<evidence type="ECO:0000256" key="2">
    <source>
        <dbReference type="ARBA" id="ARBA00023004"/>
    </source>
</evidence>
<dbReference type="InterPro" id="IPR007525">
    <property type="entry name" value="FrhB_FdhB_C"/>
</dbReference>
<evidence type="ECO:0000256" key="1">
    <source>
        <dbReference type="ARBA" id="ARBA00022723"/>
    </source>
</evidence>
<dbReference type="PANTHER" id="PTHR31332">
    <property type="entry name" value="7-HYDROXYMETHYL CHLOROPHYLL A REDUCTASE, CHLOROPLASTIC"/>
    <property type="match status" value="1"/>
</dbReference>
<reference evidence="5" key="2">
    <citation type="journal article" date="2021" name="PeerJ">
        <title>Extensive microbial diversity within the chicken gut microbiome revealed by metagenomics and culture.</title>
        <authorList>
            <person name="Gilroy R."/>
            <person name="Ravi A."/>
            <person name="Getino M."/>
            <person name="Pursley I."/>
            <person name="Horton D.L."/>
            <person name="Alikhan N.F."/>
            <person name="Baker D."/>
            <person name="Gharbi K."/>
            <person name="Hall N."/>
            <person name="Watson M."/>
            <person name="Adriaenssens E.M."/>
            <person name="Foster-Nyarko E."/>
            <person name="Jarju S."/>
            <person name="Secka A."/>
            <person name="Antonio M."/>
            <person name="Oren A."/>
            <person name="Chaudhuri R.R."/>
            <person name="La Ragione R."/>
            <person name="Hildebrand F."/>
            <person name="Pallen M.J."/>
        </authorList>
    </citation>
    <scope>NUCLEOTIDE SEQUENCE</scope>
    <source>
        <strain evidence="5">G3-4614</strain>
    </source>
</reference>
<dbReference type="Gene3D" id="3.30.70.20">
    <property type="match status" value="2"/>
</dbReference>
<dbReference type="InterPro" id="IPR007516">
    <property type="entry name" value="Co_F420_Hydgase/DH_bsu_N"/>
</dbReference>
<feature type="domain" description="4Fe-4S ferredoxin-type" evidence="4">
    <location>
        <begin position="41"/>
        <end position="70"/>
    </location>
</feature>